<dbReference type="RefSeq" id="WP_165393209.1">
    <property type="nucleotide sequence ID" value="NZ_SHKP01000004.1"/>
</dbReference>
<feature type="transmembrane region" description="Helical" evidence="1">
    <location>
        <begin position="34"/>
        <end position="51"/>
    </location>
</feature>
<evidence type="ECO:0000313" key="2">
    <source>
        <dbReference type="EMBL" id="RZU02360.1"/>
    </source>
</evidence>
<keyword evidence="1" id="KW-0812">Transmembrane</keyword>
<dbReference type="Proteomes" id="UP000293671">
    <property type="component" value="Unassembled WGS sequence"/>
</dbReference>
<organism evidence="2 3">
    <name type="scientific">Rivibacter subsaxonicus</name>
    <dbReference type="NCBI Taxonomy" id="457575"/>
    <lineage>
        <taxon>Bacteria</taxon>
        <taxon>Pseudomonadati</taxon>
        <taxon>Pseudomonadota</taxon>
        <taxon>Betaproteobacteria</taxon>
        <taxon>Burkholderiales</taxon>
        <taxon>Rivibacter</taxon>
    </lineage>
</organism>
<keyword evidence="1" id="KW-1133">Transmembrane helix</keyword>
<comment type="caution">
    <text evidence="2">The sequence shown here is derived from an EMBL/GenBank/DDBJ whole genome shotgun (WGS) entry which is preliminary data.</text>
</comment>
<keyword evidence="3" id="KW-1185">Reference proteome</keyword>
<keyword evidence="1" id="KW-0472">Membrane</keyword>
<reference evidence="2 3" key="1">
    <citation type="submission" date="2019-02" db="EMBL/GenBank/DDBJ databases">
        <title>Genomic Encyclopedia of Type Strains, Phase IV (KMG-IV): sequencing the most valuable type-strain genomes for metagenomic binning, comparative biology and taxonomic classification.</title>
        <authorList>
            <person name="Goeker M."/>
        </authorList>
    </citation>
    <scope>NUCLEOTIDE SEQUENCE [LARGE SCALE GENOMIC DNA]</scope>
    <source>
        <strain evidence="2 3">DSM 19570</strain>
    </source>
</reference>
<protein>
    <submittedName>
        <fullName evidence="2">Uncharacterized protein</fullName>
    </submittedName>
</protein>
<evidence type="ECO:0000313" key="3">
    <source>
        <dbReference type="Proteomes" id="UP000293671"/>
    </source>
</evidence>
<name>A0A4Q7VZX4_9BURK</name>
<dbReference type="AlphaFoldDB" id="A0A4Q7VZX4"/>
<dbReference type="EMBL" id="SHKP01000004">
    <property type="protein sequence ID" value="RZU02360.1"/>
    <property type="molecule type" value="Genomic_DNA"/>
</dbReference>
<evidence type="ECO:0000256" key="1">
    <source>
        <dbReference type="SAM" id="Phobius"/>
    </source>
</evidence>
<proteinExistence type="predicted"/>
<accession>A0A4Q7VZX4</accession>
<sequence length="54" mass="5805">MMNKLISTALLLPALALAHEGHGPEGSHWHATDAWGFVVLGALLAAALWFGRRK</sequence>
<gene>
    <name evidence="2" type="ORF">EV670_0383</name>
</gene>